<evidence type="ECO:0008006" key="3">
    <source>
        <dbReference type="Google" id="ProtNLM"/>
    </source>
</evidence>
<dbReference type="EMBL" id="JAZHFV010000009">
    <property type="protein sequence ID" value="MEX4010096.1"/>
    <property type="molecule type" value="Genomic_DNA"/>
</dbReference>
<organism evidence="1 2">
    <name type="scientific">Neoaquamicrobium sediminum</name>
    <dbReference type="NCBI Taxonomy" id="1849104"/>
    <lineage>
        <taxon>Bacteria</taxon>
        <taxon>Pseudomonadati</taxon>
        <taxon>Pseudomonadota</taxon>
        <taxon>Alphaproteobacteria</taxon>
        <taxon>Hyphomicrobiales</taxon>
        <taxon>Phyllobacteriaceae</taxon>
        <taxon>Neoaquamicrobium</taxon>
    </lineage>
</organism>
<dbReference type="Proteomes" id="UP001559025">
    <property type="component" value="Unassembled WGS sequence"/>
</dbReference>
<comment type="caution">
    <text evidence="1">The sequence shown here is derived from an EMBL/GenBank/DDBJ whole genome shotgun (WGS) entry which is preliminary data.</text>
</comment>
<proteinExistence type="predicted"/>
<protein>
    <recommendedName>
        <fullName evidence="3">Flagellar assembly protein FliH</fullName>
    </recommendedName>
</protein>
<dbReference type="RefSeq" id="WP_173193156.1">
    <property type="nucleotide sequence ID" value="NZ_JABETK010000002.1"/>
</dbReference>
<evidence type="ECO:0000313" key="2">
    <source>
        <dbReference type="Proteomes" id="UP001559025"/>
    </source>
</evidence>
<gene>
    <name evidence="1" type="ORF">V1479_22510</name>
</gene>
<evidence type="ECO:0000313" key="1">
    <source>
        <dbReference type="EMBL" id="MEX4010096.1"/>
    </source>
</evidence>
<accession>A0ABV3WZJ2</accession>
<name>A0ABV3WZJ2_9HYPH</name>
<sequence length="217" mass="23615">MASSALAKALKDFGARPLESAGVFTPAPSFAVPDAVLPTLPDFPTFDPVDTDALVADAVTAAEADLADRLERQHAEALETQRVQHAEEVAALQQRFAEDASELILKSIESMETRVVELTTAVTARILGVVLTDDVRERSIERLGSVIRDALDDDEAVRIRVRGSVPLYEALKEKLPKYADQLDFTETADFDISVAIDDSVFETRLAEWSTALSEALS</sequence>
<reference evidence="1 2" key="1">
    <citation type="submission" date="2024-01" db="EMBL/GenBank/DDBJ databases">
        <title>New evidence supports the origin of RcGTA from prophage.</title>
        <authorList>
            <person name="Xu Y."/>
            <person name="Liu B."/>
            <person name="Chen F."/>
        </authorList>
    </citation>
    <scope>NUCLEOTIDE SEQUENCE [LARGE SCALE GENOMIC DNA]</scope>
    <source>
        <strain evidence="1 2">CBW1107-2</strain>
    </source>
</reference>
<keyword evidence="2" id="KW-1185">Reference proteome</keyword>